<dbReference type="InterPro" id="IPR036597">
    <property type="entry name" value="Fido-like_dom_sf"/>
</dbReference>
<accession>A0ABT7V4M0</accession>
<evidence type="ECO:0000259" key="1">
    <source>
        <dbReference type="PROSITE" id="PS51459"/>
    </source>
</evidence>
<evidence type="ECO:0000313" key="3">
    <source>
        <dbReference type="Proteomes" id="UP001529256"/>
    </source>
</evidence>
<keyword evidence="3" id="KW-1185">Reference proteome</keyword>
<reference evidence="2 3" key="1">
    <citation type="submission" date="2023-06" db="EMBL/GenBank/DDBJ databases">
        <title>Identification and characterization of horizontal gene transfer across gut microbiota members of farm animals based on homology search.</title>
        <authorList>
            <person name="Schwarzerova J."/>
            <person name="Nykrynova M."/>
            <person name="Jureckova K."/>
            <person name="Cejkova D."/>
            <person name="Rychlik I."/>
        </authorList>
    </citation>
    <scope>NUCLEOTIDE SEQUENCE [LARGE SCALE GENOMIC DNA]</scope>
    <source>
        <strain evidence="2 3">153_Feed</strain>
    </source>
</reference>
<dbReference type="InterPro" id="IPR040198">
    <property type="entry name" value="Fido_containing"/>
</dbReference>
<sequence length="357" mass="40112">MPSLSLSNRTQRAISDCRALLGEMQGMARFIPNVGMYLTMYVRKEALLSSQIEGTQCTFDDVLDPENEKNASRDLEDVINYVSATERAVELMGSMPLCTRLLRTVHKTLLESVRESEKHPGELRTSQNWIGPNGCTLKEAAYVPPNVDDMRDALSDLEVFLNEEHALDPIVKAGLAHYQFETIHPFLDGNGRIGRLLITLSLMNDGILELPVLYPSYELKLRRAEYYDRLTSVRETGDYEGWIAFFCDCLLESALDARDSMRALAELRSSTERLVLSSMGRGSANALRLLELLEGSPILDASYIAERLGLSTSGANSLIRAMTKLGILVQRDSSKKRYRIFTYEPYLRILRSGSDPL</sequence>
<dbReference type="RefSeq" id="WP_289511625.1">
    <property type="nucleotide sequence ID" value="NZ_JAUDEA010000012.1"/>
</dbReference>
<name>A0ABT7V4M0_9ACTN</name>
<dbReference type="PANTHER" id="PTHR13504:SF38">
    <property type="entry name" value="FIDO DOMAIN-CONTAINING PROTEIN"/>
    <property type="match status" value="1"/>
</dbReference>
<comment type="caution">
    <text evidence="2">The sequence shown here is derived from an EMBL/GenBank/DDBJ whole genome shotgun (WGS) entry which is preliminary data.</text>
</comment>
<dbReference type="InterPro" id="IPR036388">
    <property type="entry name" value="WH-like_DNA-bd_sf"/>
</dbReference>
<dbReference type="Proteomes" id="UP001529256">
    <property type="component" value="Unassembled WGS sequence"/>
</dbReference>
<dbReference type="PROSITE" id="PS51459">
    <property type="entry name" value="FIDO"/>
    <property type="match status" value="1"/>
</dbReference>
<reference evidence="2 3" key="3">
    <citation type="submission" date="2023-06" db="EMBL/GenBank/DDBJ databases">
        <authorList>
            <person name="Zeman M."/>
            <person name="Kubasova T."/>
            <person name="Jahodarova E."/>
            <person name="Nykrynova M."/>
            <person name="Rychlik I."/>
        </authorList>
    </citation>
    <scope>NUCLEOTIDE SEQUENCE [LARGE SCALE GENOMIC DNA]</scope>
    <source>
        <strain evidence="2 3">153_Feed</strain>
    </source>
</reference>
<organism evidence="2 3">
    <name type="scientific">Thermophilibacter provencensis</name>
    <dbReference type="NCBI Taxonomy" id="1852386"/>
    <lineage>
        <taxon>Bacteria</taxon>
        <taxon>Bacillati</taxon>
        <taxon>Actinomycetota</taxon>
        <taxon>Coriobacteriia</taxon>
        <taxon>Coriobacteriales</taxon>
        <taxon>Atopobiaceae</taxon>
        <taxon>Thermophilibacter</taxon>
    </lineage>
</organism>
<dbReference type="Pfam" id="PF02661">
    <property type="entry name" value="Fic"/>
    <property type="match status" value="1"/>
</dbReference>
<dbReference type="EMBL" id="JAUDEA010000012">
    <property type="protein sequence ID" value="MDM8271548.1"/>
    <property type="molecule type" value="Genomic_DNA"/>
</dbReference>
<dbReference type="Gene3D" id="1.10.10.10">
    <property type="entry name" value="Winged helix-like DNA-binding domain superfamily/Winged helix DNA-binding domain"/>
    <property type="match status" value="1"/>
</dbReference>
<protein>
    <submittedName>
        <fullName evidence="2">Fic/DOC family N-terminal domain-containing protein</fullName>
    </submittedName>
</protein>
<dbReference type="PANTHER" id="PTHR13504">
    <property type="entry name" value="FIDO DOMAIN-CONTAINING PROTEIN DDB_G0283145"/>
    <property type="match status" value="1"/>
</dbReference>
<dbReference type="SUPFAM" id="SSF140931">
    <property type="entry name" value="Fic-like"/>
    <property type="match status" value="1"/>
</dbReference>
<dbReference type="InterPro" id="IPR003812">
    <property type="entry name" value="Fido"/>
</dbReference>
<dbReference type="Gene3D" id="1.10.3290.10">
    <property type="entry name" value="Fido-like domain"/>
    <property type="match status" value="1"/>
</dbReference>
<dbReference type="InterPro" id="IPR026287">
    <property type="entry name" value="SoFic-like"/>
</dbReference>
<dbReference type="PIRSF" id="PIRSF038925">
    <property type="entry name" value="AMP-prot_trans"/>
    <property type="match status" value="1"/>
</dbReference>
<dbReference type="Pfam" id="PF13784">
    <property type="entry name" value="Fic_N"/>
    <property type="match status" value="1"/>
</dbReference>
<feature type="domain" description="Fido" evidence="1">
    <location>
        <begin position="97"/>
        <end position="248"/>
    </location>
</feature>
<dbReference type="InterPro" id="IPR025758">
    <property type="entry name" value="Fic/DOC_N"/>
</dbReference>
<proteinExistence type="predicted"/>
<reference evidence="3" key="2">
    <citation type="submission" date="2023-06" db="EMBL/GenBank/DDBJ databases">
        <title>Identification and characterization of horizontal gene transfer across gut microbiota members of farm animals based on homology search.</title>
        <authorList>
            <person name="Zeman M."/>
            <person name="Kubasova T."/>
            <person name="Jahodarova E."/>
            <person name="Nykrynova M."/>
            <person name="Rychlik I."/>
        </authorList>
    </citation>
    <scope>NUCLEOTIDE SEQUENCE [LARGE SCALE GENOMIC DNA]</scope>
    <source>
        <strain evidence="3">153_Feed</strain>
    </source>
</reference>
<dbReference type="InterPro" id="IPR036390">
    <property type="entry name" value="WH_DNA-bd_sf"/>
</dbReference>
<dbReference type="SUPFAM" id="SSF46785">
    <property type="entry name" value="Winged helix' DNA-binding domain"/>
    <property type="match status" value="1"/>
</dbReference>
<gene>
    <name evidence="2" type="ORF">QUW25_07680</name>
</gene>
<evidence type="ECO:0000313" key="2">
    <source>
        <dbReference type="EMBL" id="MDM8271548.1"/>
    </source>
</evidence>